<proteinExistence type="predicted"/>
<dbReference type="AlphaFoldDB" id="A0A5C3QTA8"/>
<dbReference type="EMBL" id="ML178820">
    <property type="protein sequence ID" value="TFL03751.1"/>
    <property type="molecule type" value="Genomic_DNA"/>
</dbReference>
<keyword evidence="3" id="KW-1185">Reference proteome</keyword>
<feature type="region of interest" description="Disordered" evidence="1">
    <location>
        <begin position="60"/>
        <end position="97"/>
    </location>
</feature>
<evidence type="ECO:0000313" key="3">
    <source>
        <dbReference type="Proteomes" id="UP000305067"/>
    </source>
</evidence>
<reference evidence="2 3" key="1">
    <citation type="journal article" date="2019" name="Nat. Ecol. Evol.">
        <title>Megaphylogeny resolves global patterns of mushroom evolution.</title>
        <authorList>
            <person name="Varga T."/>
            <person name="Krizsan K."/>
            <person name="Foldi C."/>
            <person name="Dima B."/>
            <person name="Sanchez-Garcia M."/>
            <person name="Sanchez-Ramirez S."/>
            <person name="Szollosi G.J."/>
            <person name="Szarkandi J.G."/>
            <person name="Papp V."/>
            <person name="Albert L."/>
            <person name="Andreopoulos W."/>
            <person name="Angelini C."/>
            <person name="Antonin V."/>
            <person name="Barry K.W."/>
            <person name="Bougher N.L."/>
            <person name="Buchanan P."/>
            <person name="Buyck B."/>
            <person name="Bense V."/>
            <person name="Catcheside P."/>
            <person name="Chovatia M."/>
            <person name="Cooper J."/>
            <person name="Damon W."/>
            <person name="Desjardin D."/>
            <person name="Finy P."/>
            <person name="Geml J."/>
            <person name="Haridas S."/>
            <person name="Hughes K."/>
            <person name="Justo A."/>
            <person name="Karasinski D."/>
            <person name="Kautmanova I."/>
            <person name="Kiss B."/>
            <person name="Kocsube S."/>
            <person name="Kotiranta H."/>
            <person name="LaButti K.M."/>
            <person name="Lechner B.E."/>
            <person name="Liimatainen K."/>
            <person name="Lipzen A."/>
            <person name="Lukacs Z."/>
            <person name="Mihaltcheva S."/>
            <person name="Morgado L.N."/>
            <person name="Niskanen T."/>
            <person name="Noordeloos M.E."/>
            <person name="Ohm R.A."/>
            <person name="Ortiz-Santana B."/>
            <person name="Ovrebo C."/>
            <person name="Racz N."/>
            <person name="Riley R."/>
            <person name="Savchenko A."/>
            <person name="Shiryaev A."/>
            <person name="Soop K."/>
            <person name="Spirin V."/>
            <person name="Szebenyi C."/>
            <person name="Tomsovsky M."/>
            <person name="Tulloss R.E."/>
            <person name="Uehling J."/>
            <person name="Grigoriev I.V."/>
            <person name="Vagvolgyi C."/>
            <person name="Papp T."/>
            <person name="Martin F.M."/>
            <person name="Miettinen O."/>
            <person name="Hibbett D.S."/>
            <person name="Nagy L.G."/>
        </authorList>
    </citation>
    <scope>NUCLEOTIDE SEQUENCE [LARGE SCALE GENOMIC DNA]</scope>
    <source>
        <strain evidence="2 3">CBS 309.79</strain>
    </source>
</reference>
<accession>A0A5C3QTA8</accession>
<name>A0A5C3QTA8_9AGAR</name>
<organism evidence="2 3">
    <name type="scientific">Pterulicium gracile</name>
    <dbReference type="NCBI Taxonomy" id="1884261"/>
    <lineage>
        <taxon>Eukaryota</taxon>
        <taxon>Fungi</taxon>
        <taxon>Dikarya</taxon>
        <taxon>Basidiomycota</taxon>
        <taxon>Agaricomycotina</taxon>
        <taxon>Agaricomycetes</taxon>
        <taxon>Agaricomycetidae</taxon>
        <taxon>Agaricales</taxon>
        <taxon>Pleurotineae</taxon>
        <taxon>Pterulaceae</taxon>
        <taxon>Pterulicium</taxon>
    </lineage>
</organism>
<protein>
    <submittedName>
        <fullName evidence="2">Uncharacterized protein</fullName>
    </submittedName>
</protein>
<dbReference type="Proteomes" id="UP000305067">
    <property type="component" value="Unassembled WGS sequence"/>
</dbReference>
<gene>
    <name evidence="2" type="ORF">BDV98DRAFT_564746</name>
</gene>
<evidence type="ECO:0000256" key="1">
    <source>
        <dbReference type="SAM" id="MobiDB-lite"/>
    </source>
</evidence>
<sequence>MYYQVLRRPTHNQARFMHSLSFVVKNQFPFAEFYNCEVRISQVLLFEEVEHELAYSVFEKPNPNPLPPPVVTPLAQAQPANAPPPNTSPAPVNSAEDESLEYAIQALSDATATCNSSRTQRNPLTSIDDRLLRAVLDLAVLAKRSRRVA</sequence>
<evidence type="ECO:0000313" key="2">
    <source>
        <dbReference type="EMBL" id="TFL03751.1"/>
    </source>
</evidence>
<feature type="compositionally biased region" description="Pro residues" evidence="1">
    <location>
        <begin position="62"/>
        <end position="71"/>
    </location>
</feature>